<feature type="compositionally biased region" description="Pro residues" evidence="1">
    <location>
        <begin position="59"/>
        <end position="70"/>
    </location>
</feature>
<protein>
    <submittedName>
        <fullName evidence="2">HMG box-containing protein</fullName>
    </submittedName>
</protein>
<dbReference type="OrthoDB" id="10613483at2759"/>
<dbReference type="EMBL" id="NHZQ01000331">
    <property type="protein sequence ID" value="PSK43105.1"/>
    <property type="molecule type" value="Genomic_DNA"/>
</dbReference>
<evidence type="ECO:0000313" key="2">
    <source>
        <dbReference type="EMBL" id="PSK43105.1"/>
    </source>
</evidence>
<feature type="compositionally biased region" description="Polar residues" evidence="1">
    <location>
        <begin position="392"/>
        <end position="404"/>
    </location>
</feature>
<name>A0A2P7Z4G0_9PEZI</name>
<dbReference type="Proteomes" id="UP000243723">
    <property type="component" value="Unassembled WGS sequence"/>
</dbReference>
<sequence>MNEAKRSSKIPHYRIPRKPLPTSRYIPISNHNQHSRIPRSITPTTPVRNFSRPTRTTPPRTPPSPKPHPTPLYEMEGSVPITLPISAPASPTPPRKSSRRTTSSSSADSSPGASASPAPRQCMVHSPSRYASTRTSRLTPAAPRREHSPYPPPAPDASLAITAGSPAGDERGSVPASCAGAPYGETRGTPSGMTATSWDVVFAQPASAGPWVKHGVDVSRSVRTAEDARRVVYLLRRMRVDPTRAMVGADYCFASEVEGAKPRAYVTCASGVDGKEVSGGKWKGMKVGLARRAMEGCLRACVRHNAGFECGCSLPRLAGRKRESVPAWKLGEGKEVEGWKLEEAWEAASGYSGGHFRGGEGSETCGMLARKIARIWRGKKTGPSGEEEITEVPSTDGNVEQVNGSAKKDSVPRADSTQATPMPNQNGFTQLPPQPVASTTAEKMQPAKPKENCCTAGCLRAEMYARLHDKFCSCGGLGGRIKMDLFQNPIKHKVGKLKKAWNEKRASNGEEDQ</sequence>
<organism evidence="2 3">
    <name type="scientific">Elsinoe australis</name>
    <dbReference type="NCBI Taxonomy" id="40998"/>
    <lineage>
        <taxon>Eukaryota</taxon>
        <taxon>Fungi</taxon>
        <taxon>Dikarya</taxon>
        <taxon>Ascomycota</taxon>
        <taxon>Pezizomycotina</taxon>
        <taxon>Dothideomycetes</taxon>
        <taxon>Dothideomycetidae</taxon>
        <taxon>Myriangiales</taxon>
        <taxon>Elsinoaceae</taxon>
        <taxon>Elsinoe</taxon>
    </lineage>
</organism>
<dbReference type="AlphaFoldDB" id="A0A2P7Z4G0"/>
<gene>
    <name evidence="2" type="ORF">B9Z65_7059</name>
</gene>
<feature type="compositionally biased region" description="Low complexity" evidence="1">
    <location>
        <begin position="100"/>
        <end position="120"/>
    </location>
</feature>
<proteinExistence type="predicted"/>
<feature type="region of interest" description="Disordered" evidence="1">
    <location>
        <begin position="379"/>
        <end position="447"/>
    </location>
</feature>
<feature type="compositionally biased region" description="Basic residues" evidence="1">
    <location>
        <begin position="7"/>
        <end position="17"/>
    </location>
</feature>
<feature type="compositionally biased region" description="Polar residues" evidence="1">
    <location>
        <begin position="415"/>
        <end position="442"/>
    </location>
</feature>
<reference evidence="2 3" key="1">
    <citation type="submission" date="2017-05" db="EMBL/GenBank/DDBJ databases">
        <title>Draft genome sequence of Elsinoe australis.</title>
        <authorList>
            <person name="Cheng Q."/>
        </authorList>
    </citation>
    <scope>NUCLEOTIDE SEQUENCE [LARGE SCALE GENOMIC DNA]</scope>
    <source>
        <strain evidence="2 3">NL1</strain>
    </source>
</reference>
<comment type="caution">
    <text evidence="2">The sequence shown here is derived from an EMBL/GenBank/DDBJ whole genome shotgun (WGS) entry which is preliminary data.</text>
</comment>
<feature type="compositionally biased region" description="Polar residues" evidence="1">
    <location>
        <begin position="129"/>
        <end position="138"/>
    </location>
</feature>
<evidence type="ECO:0000256" key="1">
    <source>
        <dbReference type="SAM" id="MobiDB-lite"/>
    </source>
</evidence>
<feature type="region of interest" description="Disordered" evidence="1">
    <location>
        <begin position="1"/>
        <end position="183"/>
    </location>
</feature>
<accession>A0A2P7Z4G0</accession>
<keyword evidence="3" id="KW-1185">Reference proteome</keyword>
<evidence type="ECO:0000313" key="3">
    <source>
        <dbReference type="Proteomes" id="UP000243723"/>
    </source>
</evidence>